<evidence type="ECO:0000313" key="3">
    <source>
        <dbReference type="Proteomes" id="UP000261087"/>
    </source>
</evidence>
<evidence type="ECO:0000313" key="2">
    <source>
        <dbReference type="EMBL" id="RGO05026.1"/>
    </source>
</evidence>
<protein>
    <submittedName>
        <fullName evidence="2">Transposase family protein</fullName>
    </submittedName>
</protein>
<accession>A0A3E5FIZ7</accession>
<dbReference type="PANTHER" id="PTHR33498">
    <property type="entry name" value="TRANSPOSASE FOR INSERTION SEQUENCE ELEMENT IS1557"/>
    <property type="match status" value="1"/>
</dbReference>
<name>A0A3E5FIZ7_9FIRM</name>
<comment type="caution">
    <text evidence="2">The sequence shown here is derived from an EMBL/GenBank/DDBJ whole genome shotgun (WGS) entry which is preliminary data.</text>
</comment>
<dbReference type="Pfam" id="PF14690">
    <property type="entry name" value="Zn_ribbon_ISL3"/>
    <property type="match status" value="1"/>
</dbReference>
<dbReference type="InterPro" id="IPR029261">
    <property type="entry name" value="Transposase_Znf"/>
</dbReference>
<evidence type="ECO:0000259" key="1">
    <source>
        <dbReference type="Pfam" id="PF14690"/>
    </source>
</evidence>
<feature type="domain" description="Transposase IS204/IS1001/IS1096/IS1165 zinc-finger" evidence="1">
    <location>
        <begin position="35"/>
        <end position="78"/>
    </location>
</feature>
<reference evidence="2 3" key="1">
    <citation type="submission" date="2018-08" db="EMBL/GenBank/DDBJ databases">
        <title>A genome reference for cultivated species of the human gut microbiota.</title>
        <authorList>
            <person name="Zou Y."/>
            <person name="Xue W."/>
            <person name="Luo G."/>
        </authorList>
    </citation>
    <scope>NUCLEOTIDE SEQUENCE [LARGE SCALE GENOMIC DNA]</scope>
    <source>
        <strain evidence="2 3">OM02-6</strain>
    </source>
</reference>
<dbReference type="PANTHER" id="PTHR33498:SF1">
    <property type="entry name" value="TRANSPOSASE FOR INSERTION SEQUENCE ELEMENT IS1557"/>
    <property type="match status" value="1"/>
</dbReference>
<dbReference type="Proteomes" id="UP000261087">
    <property type="component" value="Unassembled WGS sequence"/>
</dbReference>
<gene>
    <name evidence="2" type="ORF">DXB31_12310</name>
</gene>
<organism evidence="2 3">
    <name type="scientific">Thomasclavelia spiroformis</name>
    <dbReference type="NCBI Taxonomy" id="29348"/>
    <lineage>
        <taxon>Bacteria</taxon>
        <taxon>Bacillati</taxon>
        <taxon>Bacillota</taxon>
        <taxon>Erysipelotrichia</taxon>
        <taxon>Erysipelotrichales</taxon>
        <taxon>Coprobacillaceae</taxon>
        <taxon>Thomasclavelia</taxon>
    </lineage>
</organism>
<proteinExistence type="predicted"/>
<dbReference type="RefSeq" id="WP_117605528.1">
    <property type="nucleotide sequence ID" value="NZ_CATZTT010000034.1"/>
</dbReference>
<dbReference type="InterPro" id="IPR047951">
    <property type="entry name" value="Transpos_ISL3"/>
</dbReference>
<sequence>MQEFINMLSPNLEFISMYSNDDCIIFQVQSKIKDPICPYCGKPAQKCHSKYKKSFNDLPMHGKNVVIEIINRKMFCNNPNCSHKTFAETYDFIERSQKKTKRLIRHIIDTSKNMSSISAQNTLRKSGVNVGKSTICSFLKK</sequence>
<dbReference type="AlphaFoldDB" id="A0A3E5FIZ7"/>
<dbReference type="EMBL" id="QSVF01000078">
    <property type="protein sequence ID" value="RGO05026.1"/>
    <property type="molecule type" value="Genomic_DNA"/>
</dbReference>